<comment type="similarity">
    <text evidence="1">Belongs to the low molecular weight phosphotyrosine protein phosphatase family.</text>
</comment>
<evidence type="ECO:0000256" key="3">
    <source>
        <dbReference type="ARBA" id="ARBA00022912"/>
    </source>
</evidence>
<keyword evidence="7" id="KW-1185">Reference proteome</keyword>
<reference evidence="6 7" key="1">
    <citation type="submission" date="2016-02" db="EMBL/GenBank/DDBJ databases">
        <title>Genome sequence of Clostridium tepidiprofundi DSM 19306.</title>
        <authorList>
            <person name="Poehlein A."/>
            <person name="Daniel R."/>
        </authorList>
    </citation>
    <scope>NUCLEOTIDE SEQUENCE [LARGE SCALE GENOMIC DNA]</scope>
    <source>
        <strain evidence="6 7">DSM 19306</strain>
    </source>
</reference>
<comment type="caution">
    <text evidence="6">The sequence shown here is derived from an EMBL/GenBank/DDBJ whole genome shotgun (WGS) entry which is preliminary data.</text>
</comment>
<accession>A0A151B578</accession>
<organism evidence="6 7">
    <name type="scientific">Clostridium tepidiprofundi DSM 19306</name>
    <dbReference type="NCBI Taxonomy" id="1121338"/>
    <lineage>
        <taxon>Bacteria</taxon>
        <taxon>Bacillati</taxon>
        <taxon>Bacillota</taxon>
        <taxon>Clostridia</taxon>
        <taxon>Eubacteriales</taxon>
        <taxon>Clostridiaceae</taxon>
        <taxon>Clostridium</taxon>
    </lineage>
</organism>
<proteinExistence type="inferred from homology"/>
<dbReference type="Pfam" id="PF01451">
    <property type="entry name" value="LMWPc"/>
    <property type="match status" value="1"/>
</dbReference>
<dbReference type="OrthoDB" id="9784339at2"/>
<dbReference type="CDD" id="cd16344">
    <property type="entry name" value="LMWPAP"/>
    <property type="match status" value="1"/>
</dbReference>
<dbReference type="PANTHER" id="PTHR11717:SF31">
    <property type="entry name" value="LOW MOLECULAR WEIGHT PROTEIN-TYROSINE-PHOSPHATASE ETP-RELATED"/>
    <property type="match status" value="1"/>
</dbReference>
<evidence type="ECO:0000313" key="6">
    <source>
        <dbReference type="EMBL" id="KYH34922.1"/>
    </source>
</evidence>
<feature type="active site" description="Nucleophile" evidence="4">
    <location>
        <position position="7"/>
    </location>
</feature>
<protein>
    <submittedName>
        <fullName evidence="6">Low molecular weight protein-tyrosine-phosphatase YwlE</fullName>
        <ecNumber evidence="6">3.1.3.48</ecNumber>
    </submittedName>
</protein>
<evidence type="ECO:0000256" key="2">
    <source>
        <dbReference type="ARBA" id="ARBA00022801"/>
    </source>
</evidence>
<dbReference type="InterPro" id="IPR050438">
    <property type="entry name" value="LMW_PTPase"/>
</dbReference>
<dbReference type="SUPFAM" id="SSF52788">
    <property type="entry name" value="Phosphotyrosine protein phosphatases I"/>
    <property type="match status" value="1"/>
</dbReference>
<dbReference type="InterPro" id="IPR023485">
    <property type="entry name" value="Ptyr_pPase"/>
</dbReference>
<evidence type="ECO:0000313" key="7">
    <source>
        <dbReference type="Proteomes" id="UP000075531"/>
    </source>
</evidence>
<feature type="active site" description="Proton donor" evidence="4">
    <location>
        <position position="117"/>
    </location>
</feature>
<feature type="active site" description="Nucleophile" evidence="4">
    <location>
        <position position="13"/>
    </location>
</feature>
<keyword evidence="3" id="KW-0904">Protein phosphatase</keyword>
<dbReference type="AlphaFoldDB" id="A0A151B578"/>
<gene>
    <name evidence="6" type="primary">ywlE</name>
    <name evidence="6" type="ORF">CLTEP_10860</name>
</gene>
<dbReference type="EC" id="3.1.3.48" evidence="6"/>
<feature type="domain" description="Phosphotyrosine protein phosphatase I" evidence="5">
    <location>
        <begin position="1"/>
        <end position="143"/>
    </location>
</feature>
<dbReference type="PATRIC" id="fig|1121338.3.peg.1119"/>
<evidence type="ECO:0000259" key="5">
    <source>
        <dbReference type="SMART" id="SM00226"/>
    </source>
</evidence>
<evidence type="ECO:0000256" key="4">
    <source>
        <dbReference type="PIRSR" id="PIRSR617867-1"/>
    </source>
</evidence>
<dbReference type="STRING" id="1121338.CLTEP_10860"/>
<dbReference type="InterPro" id="IPR036196">
    <property type="entry name" value="Ptyr_pPase_sf"/>
</dbReference>
<dbReference type="Proteomes" id="UP000075531">
    <property type="component" value="Unassembled WGS sequence"/>
</dbReference>
<dbReference type="GO" id="GO:0004725">
    <property type="term" value="F:protein tyrosine phosphatase activity"/>
    <property type="evidence" value="ECO:0007669"/>
    <property type="project" value="UniProtKB-EC"/>
</dbReference>
<sequence>MKVLFVCAGNTCRSCMAEVLFNNMIEHDNMEAFSAGVAAVPGSKTSYNAAYVIQKNLDIDISDRVSVQLTSDMLEKADLVLTMTESIKYFLINSFSIYRQKIFTLKEFIGQNGDILDPFGGDIEVYSETFNDLKNSLELLIDKLKEDKSIL</sequence>
<dbReference type="SMART" id="SM00226">
    <property type="entry name" value="LMWPc"/>
    <property type="match status" value="1"/>
</dbReference>
<dbReference type="PANTHER" id="PTHR11717">
    <property type="entry name" value="LOW MOLECULAR WEIGHT PROTEIN TYROSINE PHOSPHATASE"/>
    <property type="match status" value="1"/>
</dbReference>
<dbReference type="PRINTS" id="PR00719">
    <property type="entry name" value="LMWPTPASE"/>
</dbReference>
<dbReference type="InterPro" id="IPR017867">
    <property type="entry name" value="Tyr_phospatase_low_mol_wt"/>
</dbReference>
<name>A0A151B578_9CLOT</name>
<keyword evidence="2 6" id="KW-0378">Hydrolase</keyword>
<evidence type="ECO:0000256" key="1">
    <source>
        <dbReference type="ARBA" id="ARBA00011063"/>
    </source>
</evidence>
<dbReference type="EMBL" id="LTBA01000008">
    <property type="protein sequence ID" value="KYH34922.1"/>
    <property type="molecule type" value="Genomic_DNA"/>
</dbReference>
<dbReference type="Gene3D" id="3.40.50.2300">
    <property type="match status" value="1"/>
</dbReference>
<dbReference type="RefSeq" id="WP_066823698.1">
    <property type="nucleotide sequence ID" value="NZ_LTBA01000008.1"/>
</dbReference>